<dbReference type="EMBL" id="CAFAAJ010000165">
    <property type="protein sequence ID" value="CAB4818213.1"/>
    <property type="molecule type" value="Genomic_DNA"/>
</dbReference>
<organism evidence="3">
    <name type="scientific">freshwater metagenome</name>
    <dbReference type="NCBI Taxonomy" id="449393"/>
    <lineage>
        <taxon>unclassified sequences</taxon>
        <taxon>metagenomes</taxon>
        <taxon>ecological metagenomes</taxon>
    </lineage>
</organism>
<keyword evidence="2" id="KW-1133">Transmembrane helix</keyword>
<evidence type="ECO:0000256" key="1">
    <source>
        <dbReference type="SAM" id="MobiDB-lite"/>
    </source>
</evidence>
<keyword evidence="2" id="KW-0812">Transmembrane</keyword>
<sequence>MQRLVLLIVGATWLVVLVPPLLRSRGENRPTSSVDLFRRNLAVLQQSAPPRINPLQSMGRPLTGGRQGLTSAYARAAMKRNPTDPRLRRTDAPLARRDGISAPTNHTAASGARTHHSEDATAPLQRRSETRATSRHQLMRRRREQTVRTLFVFSIASAVLAFLAKSPALIYVCALSVLALFGYCAKLLRLRREAELYAAQGYSRAA</sequence>
<dbReference type="AlphaFoldDB" id="A0A6J6ZCH6"/>
<reference evidence="3" key="1">
    <citation type="submission" date="2020-05" db="EMBL/GenBank/DDBJ databases">
        <authorList>
            <person name="Chiriac C."/>
            <person name="Salcher M."/>
            <person name="Ghai R."/>
            <person name="Kavagutti S V."/>
        </authorList>
    </citation>
    <scope>NUCLEOTIDE SEQUENCE</scope>
</reference>
<proteinExistence type="predicted"/>
<feature type="compositionally biased region" description="Basic and acidic residues" evidence="1">
    <location>
        <begin position="81"/>
        <end position="99"/>
    </location>
</feature>
<feature type="transmembrane region" description="Helical" evidence="2">
    <location>
        <begin position="145"/>
        <end position="163"/>
    </location>
</feature>
<feature type="region of interest" description="Disordered" evidence="1">
    <location>
        <begin position="80"/>
        <end position="140"/>
    </location>
</feature>
<feature type="transmembrane region" description="Helical" evidence="2">
    <location>
        <begin position="169"/>
        <end position="188"/>
    </location>
</feature>
<evidence type="ECO:0000313" key="3">
    <source>
        <dbReference type="EMBL" id="CAB4818213.1"/>
    </source>
</evidence>
<accession>A0A6J6ZCH6</accession>
<keyword evidence="2" id="KW-0472">Membrane</keyword>
<evidence type="ECO:0000256" key="2">
    <source>
        <dbReference type="SAM" id="Phobius"/>
    </source>
</evidence>
<name>A0A6J6ZCH6_9ZZZZ</name>
<feature type="transmembrane region" description="Helical" evidence="2">
    <location>
        <begin position="6"/>
        <end position="22"/>
    </location>
</feature>
<gene>
    <name evidence="3" type="ORF">UFOPK3001_02041</name>
</gene>
<protein>
    <submittedName>
        <fullName evidence="3">Unannotated protein</fullName>
    </submittedName>
</protein>